<sequence length="178" mass="20122">TYVCDAENAAAHPTLIINPKTTQSLVNNVVQIECLVNGNPKPLYFWHKEGGHLLMFPGRQYGKYNVTNDGRLMIINVDKQQDQGYYCCSAISTVGSTISRTFLKIFDKNDVPPPRIRLVATNQTLPLDTKAFLPCEALSSLSSTNFDKDPITIQWFYNKIAIHNDSRFQITRNGLQIR</sequence>
<evidence type="ECO:0000259" key="2">
    <source>
        <dbReference type="PROSITE" id="PS50835"/>
    </source>
</evidence>
<dbReference type="InterPro" id="IPR003599">
    <property type="entry name" value="Ig_sub"/>
</dbReference>
<feature type="domain" description="Ig-like" evidence="2">
    <location>
        <begin position="13"/>
        <end position="99"/>
    </location>
</feature>
<dbReference type="GO" id="GO:0007411">
    <property type="term" value="P:axon guidance"/>
    <property type="evidence" value="ECO:0007669"/>
    <property type="project" value="TreeGrafter"/>
</dbReference>
<dbReference type="GO" id="GO:0098632">
    <property type="term" value="F:cell-cell adhesion mediator activity"/>
    <property type="evidence" value="ECO:0007669"/>
    <property type="project" value="TreeGrafter"/>
</dbReference>
<dbReference type="EMBL" id="MUJZ01030616">
    <property type="protein sequence ID" value="OTF77853.1"/>
    <property type="molecule type" value="Genomic_DNA"/>
</dbReference>
<dbReference type="SMART" id="SM00408">
    <property type="entry name" value="IGc2"/>
    <property type="match status" value="1"/>
</dbReference>
<dbReference type="GO" id="GO:0005886">
    <property type="term" value="C:plasma membrane"/>
    <property type="evidence" value="ECO:0007669"/>
    <property type="project" value="TreeGrafter"/>
</dbReference>
<keyword evidence="4" id="KW-1185">Reference proteome</keyword>
<dbReference type="GO" id="GO:0030424">
    <property type="term" value="C:axon"/>
    <property type="evidence" value="ECO:0007669"/>
    <property type="project" value="TreeGrafter"/>
</dbReference>
<dbReference type="AlphaFoldDB" id="A0A1Y3BDD2"/>
<proteinExistence type="predicted"/>
<dbReference type="Pfam" id="PF13927">
    <property type="entry name" value="Ig_3"/>
    <property type="match status" value="1"/>
</dbReference>
<dbReference type="PANTHER" id="PTHR10075">
    <property type="entry name" value="BASIGIN RELATED"/>
    <property type="match status" value="1"/>
</dbReference>
<dbReference type="SMART" id="SM00409">
    <property type="entry name" value="IG"/>
    <property type="match status" value="1"/>
</dbReference>
<dbReference type="GO" id="GO:0070593">
    <property type="term" value="P:dendrite self-avoidance"/>
    <property type="evidence" value="ECO:0007669"/>
    <property type="project" value="TreeGrafter"/>
</dbReference>
<feature type="non-terminal residue" evidence="3">
    <location>
        <position position="178"/>
    </location>
</feature>
<dbReference type="OrthoDB" id="417046at2759"/>
<dbReference type="Gene3D" id="2.60.40.10">
    <property type="entry name" value="Immunoglobulins"/>
    <property type="match status" value="1"/>
</dbReference>
<keyword evidence="1" id="KW-0393">Immunoglobulin domain</keyword>
<gene>
    <name evidence="3" type="ORF">BLA29_010388</name>
</gene>
<dbReference type="InterPro" id="IPR003598">
    <property type="entry name" value="Ig_sub2"/>
</dbReference>
<dbReference type="GO" id="GO:0007156">
    <property type="term" value="P:homophilic cell adhesion via plasma membrane adhesion molecules"/>
    <property type="evidence" value="ECO:0007669"/>
    <property type="project" value="TreeGrafter"/>
</dbReference>
<reference evidence="3 4" key="1">
    <citation type="submission" date="2017-03" db="EMBL/GenBank/DDBJ databases">
        <title>Genome Survey of Euroglyphus maynei.</title>
        <authorList>
            <person name="Arlian L.G."/>
            <person name="Morgan M.S."/>
            <person name="Rider S.D."/>
        </authorList>
    </citation>
    <scope>NUCLEOTIDE SEQUENCE [LARGE SCALE GENOMIC DNA]</scope>
    <source>
        <strain evidence="3">Arlian Lab</strain>
        <tissue evidence="3">Whole body</tissue>
    </source>
</reference>
<organism evidence="3 4">
    <name type="scientific">Euroglyphus maynei</name>
    <name type="common">Mayne's house dust mite</name>
    <dbReference type="NCBI Taxonomy" id="6958"/>
    <lineage>
        <taxon>Eukaryota</taxon>
        <taxon>Metazoa</taxon>
        <taxon>Ecdysozoa</taxon>
        <taxon>Arthropoda</taxon>
        <taxon>Chelicerata</taxon>
        <taxon>Arachnida</taxon>
        <taxon>Acari</taxon>
        <taxon>Acariformes</taxon>
        <taxon>Sarcoptiformes</taxon>
        <taxon>Astigmata</taxon>
        <taxon>Psoroptidia</taxon>
        <taxon>Analgoidea</taxon>
        <taxon>Pyroglyphidae</taxon>
        <taxon>Pyroglyphinae</taxon>
        <taxon>Euroglyphus</taxon>
    </lineage>
</organism>
<dbReference type="InterPro" id="IPR007110">
    <property type="entry name" value="Ig-like_dom"/>
</dbReference>
<evidence type="ECO:0000313" key="3">
    <source>
        <dbReference type="EMBL" id="OTF77853.1"/>
    </source>
</evidence>
<dbReference type="InterPro" id="IPR036179">
    <property type="entry name" value="Ig-like_dom_sf"/>
</dbReference>
<accession>A0A1Y3BDD2</accession>
<evidence type="ECO:0000256" key="1">
    <source>
        <dbReference type="ARBA" id="ARBA00023319"/>
    </source>
</evidence>
<evidence type="ECO:0000313" key="4">
    <source>
        <dbReference type="Proteomes" id="UP000194236"/>
    </source>
</evidence>
<dbReference type="InterPro" id="IPR013783">
    <property type="entry name" value="Ig-like_fold"/>
</dbReference>
<dbReference type="Proteomes" id="UP000194236">
    <property type="component" value="Unassembled WGS sequence"/>
</dbReference>
<dbReference type="PANTHER" id="PTHR10075:SF100">
    <property type="entry name" value="FASCICLIN-2"/>
    <property type="match status" value="1"/>
</dbReference>
<feature type="domain" description="Ig-like" evidence="2">
    <location>
        <begin position="114"/>
        <end position="178"/>
    </location>
</feature>
<comment type="caution">
    <text evidence="3">The sequence shown here is derived from an EMBL/GenBank/DDBJ whole genome shotgun (WGS) entry which is preliminary data.</text>
</comment>
<name>A0A1Y3BDD2_EURMA</name>
<dbReference type="SUPFAM" id="SSF48726">
    <property type="entry name" value="Immunoglobulin"/>
    <property type="match status" value="2"/>
</dbReference>
<protein>
    <recommendedName>
        <fullName evidence="2">Ig-like domain-containing protein</fullName>
    </recommendedName>
</protein>
<dbReference type="PROSITE" id="PS50835">
    <property type="entry name" value="IG_LIKE"/>
    <property type="match status" value="2"/>
</dbReference>
<feature type="non-terminal residue" evidence="3">
    <location>
        <position position="1"/>
    </location>
</feature>